<evidence type="ECO:0000259" key="4">
    <source>
        <dbReference type="Pfam" id="PF14501"/>
    </source>
</evidence>
<evidence type="ECO:0000313" key="7">
    <source>
        <dbReference type="Proteomes" id="UP000275368"/>
    </source>
</evidence>
<dbReference type="Pfam" id="PF14689">
    <property type="entry name" value="SPOB_a"/>
    <property type="match status" value="1"/>
</dbReference>
<dbReference type="SUPFAM" id="SSF55890">
    <property type="entry name" value="Sporulation response regulatory protein Spo0B"/>
    <property type="match status" value="1"/>
</dbReference>
<dbReference type="AlphaFoldDB" id="A0A3G9IY42"/>
<keyword evidence="7" id="KW-1185">Reference proteome</keyword>
<feature type="domain" description="SpoOB alpha-helical" evidence="5">
    <location>
        <begin position="29"/>
        <end position="74"/>
    </location>
</feature>
<dbReference type="KEGG" id="pbk:Back11_45970"/>
<gene>
    <name evidence="6" type="ORF">Back11_45970</name>
</gene>
<reference evidence="6 7" key="1">
    <citation type="submission" date="2018-11" db="EMBL/GenBank/DDBJ databases">
        <title>Complete genome sequence of Paenibacillus baekrokdamisoli strain KCTC 33723.</title>
        <authorList>
            <person name="Kang S.W."/>
            <person name="Lee K.C."/>
            <person name="Kim K.K."/>
            <person name="Kim J.S."/>
            <person name="Kim D.S."/>
            <person name="Ko S.H."/>
            <person name="Yang S.H."/>
            <person name="Lee J.S."/>
        </authorList>
    </citation>
    <scope>NUCLEOTIDE SEQUENCE [LARGE SCALE GENOMIC DNA]</scope>
    <source>
        <strain evidence="6 7">KCTC 33723</strain>
    </source>
</reference>
<dbReference type="PANTHER" id="PTHR40448">
    <property type="entry name" value="TWO-COMPONENT SENSOR HISTIDINE KINASE"/>
    <property type="match status" value="1"/>
</dbReference>
<proteinExistence type="predicted"/>
<dbReference type="EMBL" id="AP019308">
    <property type="protein sequence ID" value="BBH23252.1"/>
    <property type="molecule type" value="Genomic_DNA"/>
</dbReference>
<dbReference type="InterPro" id="IPR039506">
    <property type="entry name" value="SPOB_a"/>
</dbReference>
<dbReference type="InterPro" id="IPR032834">
    <property type="entry name" value="NatK-like_C"/>
</dbReference>
<evidence type="ECO:0000259" key="5">
    <source>
        <dbReference type="Pfam" id="PF14689"/>
    </source>
</evidence>
<evidence type="ECO:0000256" key="1">
    <source>
        <dbReference type="ARBA" id="ARBA00022553"/>
    </source>
</evidence>
<dbReference type="PANTHER" id="PTHR40448:SF1">
    <property type="entry name" value="TWO-COMPONENT SENSOR HISTIDINE KINASE"/>
    <property type="match status" value="1"/>
</dbReference>
<evidence type="ECO:0000256" key="3">
    <source>
        <dbReference type="ARBA" id="ARBA00022777"/>
    </source>
</evidence>
<dbReference type="InterPro" id="IPR036890">
    <property type="entry name" value="HATPase_C_sf"/>
</dbReference>
<keyword evidence="1" id="KW-0597">Phosphoprotein</keyword>
<dbReference type="RefSeq" id="WP_125666553.1">
    <property type="nucleotide sequence ID" value="NZ_JACHXC010000015.1"/>
</dbReference>
<dbReference type="InterPro" id="IPR016120">
    <property type="entry name" value="Sig_transdc_His_kin_SpoOB"/>
</dbReference>
<keyword evidence="3" id="KW-0418">Kinase</keyword>
<dbReference type="GO" id="GO:0042802">
    <property type="term" value="F:identical protein binding"/>
    <property type="evidence" value="ECO:0007669"/>
    <property type="project" value="TreeGrafter"/>
</dbReference>
<dbReference type="GO" id="GO:0000155">
    <property type="term" value="F:phosphorelay sensor kinase activity"/>
    <property type="evidence" value="ECO:0007669"/>
    <property type="project" value="InterPro"/>
</dbReference>
<dbReference type="CDD" id="cd16935">
    <property type="entry name" value="HATPase_AgrC-ComD-like"/>
    <property type="match status" value="1"/>
</dbReference>
<dbReference type="SUPFAM" id="SSF55874">
    <property type="entry name" value="ATPase domain of HSP90 chaperone/DNA topoisomerase II/histidine kinase"/>
    <property type="match status" value="1"/>
</dbReference>
<dbReference type="Proteomes" id="UP000275368">
    <property type="component" value="Chromosome"/>
</dbReference>
<evidence type="ECO:0000256" key="2">
    <source>
        <dbReference type="ARBA" id="ARBA00022679"/>
    </source>
</evidence>
<dbReference type="Gene3D" id="1.10.287.130">
    <property type="match status" value="1"/>
</dbReference>
<evidence type="ECO:0000313" key="6">
    <source>
        <dbReference type="EMBL" id="BBH23252.1"/>
    </source>
</evidence>
<dbReference type="Gene3D" id="3.30.565.10">
    <property type="entry name" value="Histidine kinase-like ATPase, C-terminal domain"/>
    <property type="match status" value="1"/>
</dbReference>
<dbReference type="OrthoDB" id="3173688at2"/>
<keyword evidence="2" id="KW-0808">Transferase</keyword>
<feature type="domain" description="Sensor histidine kinase NatK-like C-terminal" evidence="4">
    <location>
        <begin position="122"/>
        <end position="223"/>
    </location>
</feature>
<accession>A0A3G9IY42</accession>
<name>A0A3G9IY42_9BACL</name>
<dbReference type="Pfam" id="PF14501">
    <property type="entry name" value="HATPase_c_5"/>
    <property type="match status" value="1"/>
</dbReference>
<sequence length="224" mass="25353">MGLGNFLFGRMLDRRISEYQNDLITKHYDEVQNIYKQMRGWRHDYHNHIQTMKAHLALGQTDELDEYLSNLDTDLSAVDTVIQTGNVMIDAILNSKLSLIATKNISVNTKATVPSKLRISEIDLCIIIGNLLDNAMEACLKQTTRSDRFIRVYIGILKEQLYISVSNSVGGEVIKSGKTFLSTKDSATHGFGLMRVDRITDKYNGYVNRQNEEGVFATEVMLPL</sequence>
<protein>
    <submittedName>
        <fullName evidence="6">ATPase</fullName>
    </submittedName>
</protein>
<organism evidence="6 7">
    <name type="scientific">Paenibacillus baekrokdamisoli</name>
    <dbReference type="NCBI Taxonomy" id="1712516"/>
    <lineage>
        <taxon>Bacteria</taxon>
        <taxon>Bacillati</taxon>
        <taxon>Bacillota</taxon>
        <taxon>Bacilli</taxon>
        <taxon>Bacillales</taxon>
        <taxon>Paenibacillaceae</taxon>
        <taxon>Paenibacillus</taxon>
    </lineage>
</organism>